<evidence type="ECO:0000259" key="1">
    <source>
        <dbReference type="Pfam" id="PF21906"/>
    </source>
</evidence>
<reference evidence="2 3" key="1">
    <citation type="submission" date="2018-08" db="EMBL/GenBank/DDBJ databases">
        <title>Genomic Encyclopedia of Archaeal and Bacterial Type Strains, Phase II (KMG-II): from individual species to whole genera.</title>
        <authorList>
            <person name="Goeker M."/>
        </authorList>
    </citation>
    <scope>NUCLEOTIDE SEQUENCE [LARGE SCALE GENOMIC DNA]</scope>
    <source>
        <strain evidence="2 3">DSM 100880</strain>
    </source>
</reference>
<dbReference type="SUPFAM" id="SSF46785">
    <property type="entry name" value="Winged helix' DNA-binding domain"/>
    <property type="match status" value="1"/>
</dbReference>
<dbReference type="InterPro" id="IPR036388">
    <property type="entry name" value="WH-like_DNA-bd_sf"/>
</dbReference>
<accession>A0A3E0EPF5</accession>
<organism evidence="2 3">
    <name type="scientific">Flavobacterium aquicola</name>
    <dbReference type="NCBI Taxonomy" id="1682742"/>
    <lineage>
        <taxon>Bacteria</taxon>
        <taxon>Pseudomonadati</taxon>
        <taxon>Bacteroidota</taxon>
        <taxon>Flavobacteriia</taxon>
        <taxon>Flavobacteriales</taxon>
        <taxon>Flavobacteriaceae</taxon>
        <taxon>Flavobacterium</taxon>
    </lineage>
</organism>
<name>A0A3E0EPF5_9FLAO</name>
<proteinExistence type="predicted"/>
<keyword evidence="3" id="KW-1185">Reference proteome</keyword>
<protein>
    <recommendedName>
        <fullName evidence="1">NrtR DNA-binding winged helix domain-containing protein</fullName>
    </recommendedName>
</protein>
<evidence type="ECO:0000313" key="2">
    <source>
        <dbReference type="EMBL" id="REG99623.1"/>
    </source>
</evidence>
<dbReference type="Gene3D" id="1.10.10.10">
    <property type="entry name" value="Winged helix-like DNA-binding domain superfamily/Winged helix DNA-binding domain"/>
    <property type="match status" value="1"/>
</dbReference>
<dbReference type="SUPFAM" id="SSF55811">
    <property type="entry name" value="Nudix"/>
    <property type="match status" value="1"/>
</dbReference>
<feature type="domain" description="NrtR DNA-binding winged helix" evidence="1">
    <location>
        <begin position="160"/>
        <end position="220"/>
    </location>
</feature>
<dbReference type="RefSeq" id="WP_211319899.1">
    <property type="nucleotide sequence ID" value="NZ_QUNI01000004.1"/>
</dbReference>
<dbReference type="InterPro" id="IPR015797">
    <property type="entry name" value="NUDIX_hydrolase-like_dom_sf"/>
</dbReference>
<dbReference type="EMBL" id="QUNI01000004">
    <property type="protein sequence ID" value="REG99623.1"/>
    <property type="molecule type" value="Genomic_DNA"/>
</dbReference>
<evidence type="ECO:0000313" key="3">
    <source>
        <dbReference type="Proteomes" id="UP000257136"/>
    </source>
</evidence>
<dbReference type="InterPro" id="IPR054105">
    <property type="entry name" value="WHD_NrtR"/>
</dbReference>
<dbReference type="Gene3D" id="3.90.79.10">
    <property type="entry name" value="Nucleoside Triphosphate Pyrophosphohydrolase"/>
    <property type="match status" value="1"/>
</dbReference>
<dbReference type="AlphaFoldDB" id="A0A3E0EPF5"/>
<dbReference type="InterPro" id="IPR036390">
    <property type="entry name" value="WH_DNA-bd_sf"/>
</dbReference>
<dbReference type="Proteomes" id="UP000257136">
    <property type="component" value="Unassembled WGS sequence"/>
</dbReference>
<sequence>MKNSDKNEINGIKYYSPKRLEIDCVIFNLDNNSLKILLVKQTDNEGIVKWRFANDCLKKGETIAGVADTILKKHTGSNRYFIDQLKAFGYSPVPSVQENISIAYYGLIKSDQNVLDREPTNIDMKWIDINEIEGLNDKDKIILDFSLKELRKNICQSTIGFNLLPEKFTLLQVVHLYEKILGIEINKSNFRRKILQLGLVQDLNEKEENVSHRAARFYSLRLQCHEIFPNNDFNFVFDKKIA</sequence>
<dbReference type="Pfam" id="PF21906">
    <property type="entry name" value="WHD_NrtR"/>
    <property type="match status" value="1"/>
</dbReference>
<comment type="caution">
    <text evidence="2">The sequence shown here is derived from an EMBL/GenBank/DDBJ whole genome shotgun (WGS) entry which is preliminary data.</text>
</comment>
<gene>
    <name evidence="2" type="ORF">C8P67_104248</name>
</gene>